<protein>
    <submittedName>
        <fullName evidence="2">Transposase</fullName>
    </submittedName>
</protein>
<dbReference type="EMBL" id="JBIATK010000023">
    <property type="protein sequence ID" value="MFF4028082.1"/>
    <property type="molecule type" value="Genomic_DNA"/>
</dbReference>
<dbReference type="RefSeq" id="WP_387133084.1">
    <property type="nucleotide sequence ID" value="NZ_JBIATK010000023.1"/>
</dbReference>
<dbReference type="InterPro" id="IPR017894">
    <property type="entry name" value="HTH_IS21_transposase_type"/>
</dbReference>
<evidence type="ECO:0000313" key="2">
    <source>
        <dbReference type="EMBL" id="MFF4028082.1"/>
    </source>
</evidence>
<proteinExistence type="predicted"/>
<keyword evidence="3" id="KW-1185">Reference proteome</keyword>
<comment type="caution">
    <text evidence="2">The sequence shown here is derived from an EMBL/GenBank/DDBJ whole genome shotgun (WGS) entry which is preliminary data.</text>
</comment>
<dbReference type="Proteomes" id="UP001602089">
    <property type="component" value="Unassembled WGS sequence"/>
</dbReference>
<evidence type="ECO:0000313" key="3">
    <source>
        <dbReference type="Proteomes" id="UP001602089"/>
    </source>
</evidence>
<dbReference type="InterPro" id="IPR047951">
    <property type="entry name" value="Transpos_ISL3"/>
</dbReference>
<organism evidence="2 3">
    <name type="scientific">Nocardia elegans</name>
    <dbReference type="NCBI Taxonomy" id="300029"/>
    <lineage>
        <taxon>Bacteria</taxon>
        <taxon>Bacillati</taxon>
        <taxon>Actinomycetota</taxon>
        <taxon>Actinomycetes</taxon>
        <taxon>Mycobacteriales</taxon>
        <taxon>Nocardiaceae</taxon>
        <taxon>Nocardia</taxon>
    </lineage>
</organism>
<dbReference type="PANTHER" id="PTHR33498:SF1">
    <property type="entry name" value="TRANSPOSASE FOR INSERTION SEQUENCE ELEMENT IS1557"/>
    <property type="match status" value="1"/>
</dbReference>
<evidence type="ECO:0000259" key="1">
    <source>
        <dbReference type="PROSITE" id="PS50531"/>
    </source>
</evidence>
<dbReference type="Pfam" id="PF01610">
    <property type="entry name" value="DDE_Tnp_ISL3"/>
    <property type="match status" value="1"/>
</dbReference>
<dbReference type="PROSITE" id="PS50531">
    <property type="entry name" value="HTH_IS21"/>
    <property type="match status" value="1"/>
</dbReference>
<name>A0ABW6TPN7_9NOCA</name>
<gene>
    <name evidence="2" type="ORF">ACFYY5_35085</name>
</gene>
<sequence>MADAGPRPVRNGTLAREATALERWHAVHGLLDQGVGLLDCARRLGLALNTVKRYARACEPDQVRHPPYYRACLVDPYRDHLRRRRVEEPGVPVLHLFQEITALGYTGSLNLLHKYLNPGRAESERISPSSRRLTSWIMSRPTALPAGRRTHLGELVAACPEMADLARLVGEFAAILAERRGSDLDGWMKQVREAGLTELDPFLRGLDQDHDAAVAGLTVPFSNGPIEGVNTKTELIKRQMYGRASFELLRHRILLG</sequence>
<reference evidence="2 3" key="1">
    <citation type="submission" date="2024-10" db="EMBL/GenBank/DDBJ databases">
        <title>The Natural Products Discovery Center: Release of the First 8490 Sequenced Strains for Exploring Actinobacteria Biosynthetic Diversity.</title>
        <authorList>
            <person name="Kalkreuter E."/>
            <person name="Kautsar S.A."/>
            <person name="Yang D."/>
            <person name="Bader C.D."/>
            <person name="Teijaro C.N."/>
            <person name="Fluegel L."/>
            <person name="Davis C.M."/>
            <person name="Simpson J.R."/>
            <person name="Lauterbach L."/>
            <person name="Steele A.D."/>
            <person name="Gui C."/>
            <person name="Meng S."/>
            <person name="Li G."/>
            <person name="Viehrig K."/>
            <person name="Ye F."/>
            <person name="Su P."/>
            <person name="Kiefer A.F."/>
            <person name="Nichols A."/>
            <person name="Cepeda A.J."/>
            <person name="Yan W."/>
            <person name="Fan B."/>
            <person name="Jiang Y."/>
            <person name="Adhikari A."/>
            <person name="Zheng C.-J."/>
            <person name="Schuster L."/>
            <person name="Cowan T.M."/>
            <person name="Smanski M.J."/>
            <person name="Chevrette M.G."/>
            <person name="De Carvalho L.P.S."/>
            <person name="Shen B."/>
        </authorList>
    </citation>
    <scope>NUCLEOTIDE SEQUENCE [LARGE SCALE GENOMIC DNA]</scope>
    <source>
        <strain evidence="2 3">NPDC001867</strain>
    </source>
</reference>
<feature type="domain" description="HTH IS21-type" evidence="1">
    <location>
        <begin position="22"/>
        <end position="85"/>
    </location>
</feature>
<dbReference type="InterPro" id="IPR002560">
    <property type="entry name" value="Transposase_DDE"/>
</dbReference>
<accession>A0ABW6TPN7</accession>
<dbReference type="PANTHER" id="PTHR33498">
    <property type="entry name" value="TRANSPOSASE FOR INSERTION SEQUENCE ELEMENT IS1557"/>
    <property type="match status" value="1"/>
</dbReference>